<dbReference type="GO" id="GO:0005388">
    <property type="term" value="F:P-type calcium transporter activity"/>
    <property type="evidence" value="ECO:0007669"/>
    <property type="project" value="TreeGrafter"/>
</dbReference>
<dbReference type="PANTHER" id="PTHR24093:SF369">
    <property type="entry name" value="CALCIUM-TRANSPORTING ATPASE"/>
    <property type="match status" value="1"/>
</dbReference>
<dbReference type="Proteomes" id="UP000053989">
    <property type="component" value="Unassembled WGS sequence"/>
</dbReference>
<keyword evidence="4" id="KW-0812">Transmembrane</keyword>
<keyword evidence="4" id="KW-1133">Transmembrane helix</keyword>
<protein>
    <recommendedName>
        <fullName evidence="5">P-type ATPase A domain-containing protein</fullName>
    </recommendedName>
</protein>
<evidence type="ECO:0000313" key="6">
    <source>
        <dbReference type="EMBL" id="KIM54850.1"/>
    </source>
</evidence>
<evidence type="ECO:0000313" key="7">
    <source>
        <dbReference type="Proteomes" id="UP000053989"/>
    </source>
</evidence>
<dbReference type="Pfam" id="PF00122">
    <property type="entry name" value="E1-E2_ATPase"/>
    <property type="match status" value="1"/>
</dbReference>
<dbReference type="InParanoid" id="A0A0C3D1Y8"/>
<evidence type="ECO:0000256" key="4">
    <source>
        <dbReference type="SAM" id="Phobius"/>
    </source>
</evidence>
<dbReference type="AlphaFoldDB" id="A0A0C3D1Y8"/>
<comment type="subcellular location">
    <subcellularLocation>
        <location evidence="1">Endomembrane system</location>
        <topology evidence="1">Multi-pass membrane protein</topology>
    </subcellularLocation>
</comment>
<dbReference type="GO" id="GO:0006874">
    <property type="term" value="P:intracellular calcium ion homeostasis"/>
    <property type="evidence" value="ECO:0007669"/>
    <property type="project" value="TreeGrafter"/>
</dbReference>
<dbReference type="Gene3D" id="2.70.150.10">
    <property type="entry name" value="Calcium-transporting ATPase, cytoplasmic transduction domain A"/>
    <property type="match status" value="1"/>
</dbReference>
<accession>A0A0C3D1Y8</accession>
<evidence type="ECO:0000256" key="2">
    <source>
        <dbReference type="ARBA" id="ARBA00022842"/>
    </source>
</evidence>
<gene>
    <name evidence="6" type="ORF">SCLCIDRAFT_340070</name>
</gene>
<proteinExistence type="predicted"/>
<feature type="transmembrane region" description="Helical" evidence="4">
    <location>
        <begin position="209"/>
        <end position="231"/>
    </location>
</feature>
<dbReference type="STRING" id="1036808.A0A0C3D1Y8"/>
<keyword evidence="4" id="KW-0472">Membrane</keyword>
<feature type="compositionally biased region" description="Basic residues" evidence="3">
    <location>
        <begin position="136"/>
        <end position="145"/>
    </location>
</feature>
<evidence type="ECO:0000256" key="3">
    <source>
        <dbReference type="SAM" id="MobiDB-lite"/>
    </source>
</evidence>
<keyword evidence="7" id="KW-1185">Reference proteome</keyword>
<keyword evidence="2" id="KW-0460">Magnesium</keyword>
<reference evidence="7" key="2">
    <citation type="submission" date="2015-01" db="EMBL/GenBank/DDBJ databases">
        <title>Evolutionary Origins and Diversification of the Mycorrhizal Mutualists.</title>
        <authorList>
            <consortium name="DOE Joint Genome Institute"/>
            <consortium name="Mycorrhizal Genomics Consortium"/>
            <person name="Kohler A."/>
            <person name="Kuo A."/>
            <person name="Nagy L.G."/>
            <person name="Floudas D."/>
            <person name="Copeland A."/>
            <person name="Barry K.W."/>
            <person name="Cichocki N."/>
            <person name="Veneault-Fourrey C."/>
            <person name="LaButti K."/>
            <person name="Lindquist E.A."/>
            <person name="Lipzen A."/>
            <person name="Lundell T."/>
            <person name="Morin E."/>
            <person name="Murat C."/>
            <person name="Riley R."/>
            <person name="Ohm R."/>
            <person name="Sun H."/>
            <person name="Tunlid A."/>
            <person name="Henrissat B."/>
            <person name="Grigoriev I.V."/>
            <person name="Hibbett D.S."/>
            <person name="Martin F."/>
        </authorList>
    </citation>
    <scope>NUCLEOTIDE SEQUENCE [LARGE SCALE GENOMIC DNA]</scope>
    <source>
        <strain evidence="7">Foug A</strain>
    </source>
</reference>
<feature type="domain" description="P-type ATPase A" evidence="5">
    <location>
        <begin position="278"/>
        <end position="403"/>
    </location>
</feature>
<dbReference type="HOGENOM" id="CLU_552268_0_0_1"/>
<name>A0A0C3D1Y8_9AGAM</name>
<dbReference type="GO" id="GO:0012505">
    <property type="term" value="C:endomembrane system"/>
    <property type="evidence" value="ECO:0007669"/>
    <property type="project" value="UniProtKB-SubCell"/>
</dbReference>
<evidence type="ECO:0000259" key="5">
    <source>
        <dbReference type="Pfam" id="PF00122"/>
    </source>
</evidence>
<reference evidence="6 7" key="1">
    <citation type="submission" date="2014-04" db="EMBL/GenBank/DDBJ databases">
        <authorList>
            <consortium name="DOE Joint Genome Institute"/>
            <person name="Kuo A."/>
            <person name="Kohler A."/>
            <person name="Nagy L.G."/>
            <person name="Floudas D."/>
            <person name="Copeland A."/>
            <person name="Barry K.W."/>
            <person name="Cichocki N."/>
            <person name="Veneault-Fourrey C."/>
            <person name="LaButti K."/>
            <person name="Lindquist E.A."/>
            <person name="Lipzen A."/>
            <person name="Lundell T."/>
            <person name="Morin E."/>
            <person name="Murat C."/>
            <person name="Sun H."/>
            <person name="Tunlid A."/>
            <person name="Henrissat B."/>
            <person name="Grigoriev I.V."/>
            <person name="Hibbett D.S."/>
            <person name="Martin F."/>
            <person name="Nordberg H.P."/>
            <person name="Cantor M.N."/>
            <person name="Hua S.X."/>
        </authorList>
    </citation>
    <scope>NUCLEOTIDE SEQUENCE [LARGE SCALE GENOMIC DNA]</scope>
    <source>
        <strain evidence="6 7">Foug A</strain>
    </source>
</reference>
<dbReference type="SUPFAM" id="SSF81653">
    <property type="entry name" value="Calcium ATPase, transduction domain A"/>
    <property type="match status" value="1"/>
</dbReference>
<dbReference type="InterPro" id="IPR008250">
    <property type="entry name" value="ATPase_P-typ_transduc_dom_A_sf"/>
</dbReference>
<feature type="transmembrane region" description="Helical" evidence="4">
    <location>
        <begin position="246"/>
        <end position="264"/>
    </location>
</feature>
<dbReference type="GO" id="GO:0005886">
    <property type="term" value="C:plasma membrane"/>
    <property type="evidence" value="ECO:0007669"/>
    <property type="project" value="TreeGrafter"/>
</dbReference>
<dbReference type="OrthoDB" id="3040189at2759"/>
<organism evidence="6 7">
    <name type="scientific">Scleroderma citrinum Foug A</name>
    <dbReference type="NCBI Taxonomy" id="1036808"/>
    <lineage>
        <taxon>Eukaryota</taxon>
        <taxon>Fungi</taxon>
        <taxon>Dikarya</taxon>
        <taxon>Basidiomycota</taxon>
        <taxon>Agaricomycotina</taxon>
        <taxon>Agaricomycetes</taxon>
        <taxon>Agaricomycetidae</taxon>
        <taxon>Boletales</taxon>
        <taxon>Sclerodermatineae</taxon>
        <taxon>Sclerodermataceae</taxon>
        <taxon>Scleroderma</taxon>
    </lineage>
</organism>
<dbReference type="PANTHER" id="PTHR24093">
    <property type="entry name" value="CATION TRANSPORTING ATPASE"/>
    <property type="match status" value="1"/>
</dbReference>
<dbReference type="InterPro" id="IPR059000">
    <property type="entry name" value="ATPase_P-type_domA"/>
</dbReference>
<dbReference type="EMBL" id="KN822146">
    <property type="protein sequence ID" value="KIM54850.1"/>
    <property type="molecule type" value="Genomic_DNA"/>
</dbReference>
<sequence>MKDSGRQIKGRRSSSVHSITHIELNQNVVAVRHPPPGVPLESRGSSTLKEIQARRVIGLTPLQDAPIYSGPFAFSPPELASPLDLKDLVTLEAMGGIESLSRGLGTHPIHGLLTGAPDHGHDHSSEGRPNAGIVPSRRHSPHSKIKQTSIEPKRLLVETCPPTSITYHHVCDGCNPYYAMLQERKQVFGANILLQHANKSWLSSMCCRLLYKALIHLSIPMVTSLALIPFHDSGMPRPSRVLPVDWVGGIVIMISILTAVVSFLNDWQKNRLGALNIRVVRDGVEHIIDANEVVVGDVALLEPGKVISCDGIFLSDANVKCDESATTGQIDAVKKATFPQCMARKQSPSQRVVGGEFHGSAAGDAGVDRTDCFIVGGSKVLEGDGDYVVVAVGMRSLNGQIMATHGAPSHVLSGKPFMRLLTRFRQPEVLPSIGSGTRHNLSIRLDYDDLATSSNLRGDPARSSSYIDMDLACLPEHHTPSFVFLVFHPSCTLT</sequence>
<feature type="region of interest" description="Disordered" evidence="3">
    <location>
        <begin position="117"/>
        <end position="147"/>
    </location>
</feature>
<evidence type="ECO:0000256" key="1">
    <source>
        <dbReference type="ARBA" id="ARBA00004127"/>
    </source>
</evidence>